<dbReference type="InterPro" id="IPR026634">
    <property type="entry name" value="TPST-like"/>
</dbReference>
<evidence type="ECO:0000256" key="1">
    <source>
        <dbReference type="ARBA" id="ARBA00022679"/>
    </source>
</evidence>
<dbReference type="SUPFAM" id="SSF48452">
    <property type="entry name" value="TPR-like"/>
    <property type="match status" value="2"/>
</dbReference>
<dbReference type="PROSITE" id="PS50005">
    <property type="entry name" value="TPR"/>
    <property type="match status" value="4"/>
</dbReference>
<sequence length="672" mass="74787">MAKLIESALVLHQSGDLVGAERIYRDVLSASPDDLDALNLLGLNLHAQGRGREALPLLNRAVRLAPKTGILFNSLGVIQLGLGDVAAAIHSFRESLEHDPRCREAEDNLRRARERLVVSSCDSSSGQLLAGEADLLRHAEQQRDQAQFAAAIATYRAILEQNPFQGMALLGLAGCCESIGDVDPLVECCRRAIRRDESFAPAHLMLGVVFSSRLLPEKRAHLELDERNQLGELALRHLEIAATLDPRAETFDAWGAALVNVGRHVDALEKLRKALEFNPEFAKSHESVGRALLELGNTRDAMAAFQKAVELNPAASLAQYELARSGKSGEPEQVAPKLQKLCAAGNMSLRDRVNLEFALAHRFEQLGDFDSAFQHFIIGNQLKAESPSFGRRSRNSEALLATRFHVDRFEKVFSGDYFASFGNGRKEIDETPLFIVGMPRSGTTLVEQILSSHGEVCGAGELSDIADLASALPRKLGGQLAYPEAAEALPDVLAAEMAESYRKQLRARSQTAKRITDKMPTNFRHLGLIARMFPQARVIHVKRDPLDVCVSCFRQNLEWPFCDLEAVGIYYLGYRQLMRHWRQTAPLRIHDVEYERLVTDPGTEIRKLISFCGLAWDEDCLQFDKASRAVQTPSKWQVRQPVFHSSLGAWRRYDRYLEPLKAILKSAEASLE</sequence>
<comment type="caution">
    <text evidence="3">The sequence shown here is derived from an EMBL/GenBank/DDBJ whole genome shotgun (WGS) entry which is preliminary data.</text>
</comment>
<dbReference type="Gene3D" id="1.25.40.10">
    <property type="entry name" value="Tetratricopeptide repeat domain"/>
    <property type="match status" value="2"/>
</dbReference>
<dbReference type="PANTHER" id="PTHR12788:SF10">
    <property type="entry name" value="PROTEIN-TYROSINE SULFOTRANSFERASE"/>
    <property type="match status" value="1"/>
</dbReference>
<dbReference type="AlphaFoldDB" id="A0A2S8GQF4"/>
<dbReference type="InterPro" id="IPR019734">
    <property type="entry name" value="TPR_rpt"/>
</dbReference>
<evidence type="ECO:0000256" key="2">
    <source>
        <dbReference type="PROSITE-ProRule" id="PRU00339"/>
    </source>
</evidence>
<organism evidence="3 4">
    <name type="scientific">Blastopirellula marina</name>
    <dbReference type="NCBI Taxonomy" id="124"/>
    <lineage>
        <taxon>Bacteria</taxon>
        <taxon>Pseudomonadati</taxon>
        <taxon>Planctomycetota</taxon>
        <taxon>Planctomycetia</taxon>
        <taxon>Pirellulales</taxon>
        <taxon>Pirellulaceae</taxon>
        <taxon>Blastopirellula</taxon>
    </lineage>
</organism>
<protein>
    <submittedName>
        <fullName evidence="3">Sulfotransferase family protein</fullName>
    </submittedName>
</protein>
<dbReference type="OrthoDB" id="9777890at2"/>
<dbReference type="Pfam" id="PF14559">
    <property type="entry name" value="TPR_19"/>
    <property type="match status" value="1"/>
</dbReference>
<proteinExistence type="predicted"/>
<dbReference type="Proteomes" id="UP000237819">
    <property type="component" value="Unassembled WGS sequence"/>
</dbReference>
<dbReference type="PANTHER" id="PTHR12788">
    <property type="entry name" value="PROTEIN-TYROSINE SULFOTRANSFERASE 2"/>
    <property type="match status" value="1"/>
</dbReference>
<dbReference type="RefSeq" id="WP_105334782.1">
    <property type="nucleotide sequence ID" value="NZ_PUHZ01000008.1"/>
</dbReference>
<dbReference type="EMBL" id="PUHZ01000008">
    <property type="protein sequence ID" value="PQO46655.1"/>
    <property type="molecule type" value="Genomic_DNA"/>
</dbReference>
<dbReference type="Pfam" id="PF13432">
    <property type="entry name" value="TPR_16"/>
    <property type="match status" value="2"/>
</dbReference>
<dbReference type="Gene3D" id="3.40.50.300">
    <property type="entry name" value="P-loop containing nucleotide triphosphate hydrolases"/>
    <property type="match status" value="1"/>
</dbReference>
<accession>A0A2S8GQF4</accession>
<keyword evidence="2" id="KW-0802">TPR repeat</keyword>
<gene>
    <name evidence="3" type="ORF">C5Y93_07420</name>
</gene>
<reference evidence="3 4" key="1">
    <citation type="submission" date="2018-02" db="EMBL/GenBank/DDBJ databases">
        <title>Comparative genomes isolates from brazilian mangrove.</title>
        <authorList>
            <person name="Araujo J.E."/>
            <person name="Taketani R.G."/>
            <person name="Silva M.C.P."/>
            <person name="Loureco M.V."/>
            <person name="Andreote F.D."/>
        </authorList>
    </citation>
    <scope>NUCLEOTIDE SEQUENCE [LARGE SCALE GENOMIC DNA]</scope>
    <source>
        <strain evidence="3 4">Nap-Phe MGV</strain>
    </source>
</reference>
<name>A0A2S8GQF4_9BACT</name>
<dbReference type="InterPro" id="IPR011990">
    <property type="entry name" value="TPR-like_helical_dom_sf"/>
</dbReference>
<feature type="repeat" description="TPR" evidence="2">
    <location>
        <begin position="35"/>
        <end position="68"/>
    </location>
</feature>
<keyword evidence="1 3" id="KW-0808">Transferase</keyword>
<dbReference type="Pfam" id="PF13469">
    <property type="entry name" value="Sulfotransfer_3"/>
    <property type="match status" value="1"/>
</dbReference>
<evidence type="ECO:0000313" key="3">
    <source>
        <dbReference type="EMBL" id="PQO46655.1"/>
    </source>
</evidence>
<feature type="repeat" description="TPR" evidence="2">
    <location>
        <begin position="69"/>
        <end position="102"/>
    </location>
</feature>
<dbReference type="PROSITE" id="PS50293">
    <property type="entry name" value="TPR_REGION"/>
    <property type="match status" value="1"/>
</dbReference>
<evidence type="ECO:0000313" key="4">
    <source>
        <dbReference type="Proteomes" id="UP000237819"/>
    </source>
</evidence>
<feature type="repeat" description="TPR" evidence="2">
    <location>
        <begin position="248"/>
        <end position="281"/>
    </location>
</feature>
<dbReference type="SMART" id="SM00028">
    <property type="entry name" value="TPR"/>
    <property type="match status" value="7"/>
</dbReference>
<feature type="repeat" description="TPR" evidence="2">
    <location>
        <begin position="282"/>
        <end position="315"/>
    </location>
</feature>
<dbReference type="InterPro" id="IPR027417">
    <property type="entry name" value="P-loop_NTPase"/>
</dbReference>
<dbReference type="GO" id="GO:0008476">
    <property type="term" value="F:protein-tyrosine sulfotransferase activity"/>
    <property type="evidence" value="ECO:0007669"/>
    <property type="project" value="InterPro"/>
</dbReference>
<dbReference type="SUPFAM" id="SSF52540">
    <property type="entry name" value="P-loop containing nucleoside triphosphate hydrolases"/>
    <property type="match status" value="1"/>
</dbReference>